<evidence type="ECO:0000313" key="2">
    <source>
        <dbReference type="Proteomes" id="UP000288623"/>
    </source>
</evidence>
<name>A0A433RXS7_9BACL</name>
<dbReference type="Proteomes" id="UP000288623">
    <property type="component" value="Unassembled WGS sequence"/>
</dbReference>
<evidence type="ECO:0008006" key="3">
    <source>
        <dbReference type="Google" id="ProtNLM"/>
    </source>
</evidence>
<proteinExistence type="predicted"/>
<sequence>MNLSIARLDPGHAFGINGQMVKMTDLAIKNIPQYTLTSAALEDVNVLIIPNFVDQEFLYANKNIIERFLADKNIVVFCGHLFRPWLPGASLFMPERIQHHTDYNIYPQNNTPIFDGVETEDMTVNKGVAGFFARGYYHTTAEQEVHLRFKSGHVVTYVDRHATNGTIVVHAGRPLLGYSGHNKTTDRIRTQFLAFLTQELARLQEAQ</sequence>
<organism evidence="1 2">
    <name type="scientific">Candidatus Kurthia intestinigallinarum</name>
    <dbReference type="NCBI Taxonomy" id="1562256"/>
    <lineage>
        <taxon>Bacteria</taxon>
        <taxon>Bacillati</taxon>
        <taxon>Bacillota</taxon>
        <taxon>Bacilli</taxon>
        <taxon>Bacillales</taxon>
        <taxon>Caryophanaceae</taxon>
        <taxon>Kurthia</taxon>
    </lineage>
</organism>
<reference evidence="1 2" key="1">
    <citation type="submission" date="2014-11" db="EMBL/GenBank/DDBJ databases">
        <title>Genome sequence and analysis of novel Kurthia sp.</title>
        <authorList>
            <person name="Lawson J.N."/>
            <person name="Gonzalez J.E."/>
            <person name="Rinauldi L."/>
            <person name="Xuan Z."/>
            <person name="Firman A."/>
            <person name="Shaddox L."/>
            <person name="Trudeau A."/>
            <person name="Shah S."/>
            <person name="Reiman D."/>
        </authorList>
    </citation>
    <scope>NUCLEOTIDE SEQUENCE [LARGE SCALE GENOMIC DNA]</scope>
    <source>
        <strain evidence="1 2">3B1D</strain>
    </source>
</reference>
<comment type="caution">
    <text evidence="1">The sequence shown here is derived from an EMBL/GenBank/DDBJ whole genome shotgun (WGS) entry which is preliminary data.</text>
</comment>
<dbReference type="EMBL" id="JTFC01000008">
    <property type="protein sequence ID" value="RUS58085.1"/>
    <property type="molecule type" value="Genomic_DNA"/>
</dbReference>
<dbReference type="RefSeq" id="WP_126989422.1">
    <property type="nucleotide sequence ID" value="NZ_JTFC01000008.1"/>
</dbReference>
<evidence type="ECO:0000313" key="1">
    <source>
        <dbReference type="EMBL" id="RUS58085.1"/>
    </source>
</evidence>
<accession>A0A433RXS7</accession>
<dbReference type="OrthoDB" id="2583792at2"/>
<gene>
    <name evidence="1" type="ORF">QI30_02750</name>
</gene>
<protein>
    <recommendedName>
        <fullName evidence="3">Phosphate starvation-inducible protein PhoH</fullName>
    </recommendedName>
</protein>
<keyword evidence="2" id="KW-1185">Reference proteome</keyword>
<dbReference type="AlphaFoldDB" id="A0A433RXS7"/>